<name>A0ABN9R3P7_9DINO</name>
<accession>A0ABN9R3P7</accession>
<dbReference type="EMBL" id="CAUYUJ010005122">
    <property type="protein sequence ID" value="CAK0812378.1"/>
    <property type="molecule type" value="Genomic_DNA"/>
</dbReference>
<feature type="non-terminal residue" evidence="1">
    <location>
        <position position="1"/>
    </location>
</feature>
<comment type="caution">
    <text evidence="1">The sequence shown here is derived from an EMBL/GenBank/DDBJ whole genome shotgun (WGS) entry which is preliminary data.</text>
</comment>
<evidence type="ECO:0000313" key="1">
    <source>
        <dbReference type="EMBL" id="CAK0812378.1"/>
    </source>
</evidence>
<sequence>VLADRGELQEPRKPQLAAWLARHAVGDLAGLPAAAGEGRERPDPVRGDGYSSGGYLGNCEVNGRVMYGTQQQYFTRNAKIGSSTGGVWNMVFAGTEGAPESACGGIESHSVPFVTVDEVPRIAEKPFISIGQDKDFYLDADLNVPSVDVGRRGTDFLSRDRINFNYVFVADASKDDDTSINRALTQGLHVVLSPGIYYLKKSIKLVADRQILLGLGLATLVPTGGEPAIEVSDVDGARVAGVLLQAGPVLSDVLLDWGREARPGKA</sequence>
<gene>
    <name evidence="1" type="ORF">PCOR1329_LOCUS16679</name>
</gene>
<proteinExistence type="predicted"/>
<dbReference type="Proteomes" id="UP001189429">
    <property type="component" value="Unassembled WGS sequence"/>
</dbReference>
<keyword evidence="2" id="KW-1185">Reference proteome</keyword>
<feature type="non-terminal residue" evidence="1">
    <location>
        <position position="266"/>
    </location>
</feature>
<protein>
    <submittedName>
        <fullName evidence="1">Uncharacterized protein</fullName>
    </submittedName>
</protein>
<evidence type="ECO:0000313" key="2">
    <source>
        <dbReference type="Proteomes" id="UP001189429"/>
    </source>
</evidence>
<reference evidence="1" key="1">
    <citation type="submission" date="2023-10" db="EMBL/GenBank/DDBJ databases">
        <authorList>
            <person name="Chen Y."/>
            <person name="Shah S."/>
            <person name="Dougan E. K."/>
            <person name="Thang M."/>
            <person name="Chan C."/>
        </authorList>
    </citation>
    <scope>NUCLEOTIDE SEQUENCE [LARGE SCALE GENOMIC DNA]</scope>
</reference>
<organism evidence="1 2">
    <name type="scientific">Prorocentrum cordatum</name>
    <dbReference type="NCBI Taxonomy" id="2364126"/>
    <lineage>
        <taxon>Eukaryota</taxon>
        <taxon>Sar</taxon>
        <taxon>Alveolata</taxon>
        <taxon>Dinophyceae</taxon>
        <taxon>Prorocentrales</taxon>
        <taxon>Prorocentraceae</taxon>
        <taxon>Prorocentrum</taxon>
    </lineage>
</organism>